<accession>A0A1W6JYX0</accession>
<evidence type="ECO:0000313" key="1">
    <source>
        <dbReference type="EMBL" id="ARM75458.1"/>
    </source>
</evidence>
<proteinExistence type="predicted"/>
<sequence length="162" mass="19316">MNIPFYVYKDISIDGFFIDKISAPEDRIYLITTPCKNDEKNGLAPLPIQKVLELLKEGYSNLHLERKPLSAIDIAETFYNQSSYIRRRENEIRINLLTKMYMNLYNNLFKKINSEYKLAWYKVELKESNTIYICESMNKSYTLLYSKDKIFKKNFDMYLGLK</sequence>
<dbReference type="RefSeq" id="WP_148691228.1">
    <property type="nucleotide sequence ID" value="NZ_CP020477.1"/>
</dbReference>
<dbReference type="Proteomes" id="UP000193404">
    <property type="component" value="Chromosome"/>
</dbReference>
<dbReference type="EMBL" id="CP020477">
    <property type="protein sequence ID" value="ARM75458.1"/>
    <property type="molecule type" value="Genomic_DNA"/>
</dbReference>
<reference evidence="1 2" key="1">
    <citation type="submission" date="2017-03" db="EMBL/GenBank/DDBJ databases">
        <title>Sulfur activation and transportation mechanism of thermophilic Archaea Acidianus manzaensis YN-25.</title>
        <authorList>
            <person name="Ma Y."/>
            <person name="Yang Y."/>
            <person name="Xia J."/>
        </authorList>
    </citation>
    <scope>NUCLEOTIDE SEQUENCE [LARGE SCALE GENOMIC DNA]</scope>
    <source>
        <strain evidence="1 2">YN-25</strain>
    </source>
</reference>
<name>A0A1W6JYX0_9CREN</name>
<dbReference type="AlphaFoldDB" id="A0A1W6JYX0"/>
<keyword evidence="2" id="KW-1185">Reference proteome</keyword>
<organism evidence="1 2">
    <name type="scientific">Acidianus manzaensis</name>
    <dbReference type="NCBI Taxonomy" id="282676"/>
    <lineage>
        <taxon>Archaea</taxon>
        <taxon>Thermoproteota</taxon>
        <taxon>Thermoprotei</taxon>
        <taxon>Sulfolobales</taxon>
        <taxon>Sulfolobaceae</taxon>
        <taxon>Acidianus</taxon>
    </lineage>
</organism>
<protein>
    <submittedName>
        <fullName evidence="1">Uncharacterized protein</fullName>
    </submittedName>
</protein>
<dbReference type="GeneID" id="41590264"/>
<dbReference type="OrthoDB" id="43645at2157"/>
<dbReference type="KEGG" id="aman:B6F84_05055"/>
<evidence type="ECO:0000313" key="2">
    <source>
        <dbReference type="Proteomes" id="UP000193404"/>
    </source>
</evidence>
<gene>
    <name evidence="1" type="ORF">B6F84_05055</name>
</gene>
<dbReference type="STRING" id="282676.B6F84_05055"/>